<protein>
    <recommendedName>
        <fullName evidence="4">CopG family transcriptional regulator</fullName>
    </recommendedName>
</protein>
<dbReference type="RefSeq" id="WP_188975818.1">
    <property type="nucleotide sequence ID" value="NZ_BMPG01000001.1"/>
</dbReference>
<feature type="coiled-coil region" evidence="1">
    <location>
        <begin position="104"/>
        <end position="134"/>
    </location>
</feature>
<proteinExistence type="predicted"/>
<dbReference type="EMBL" id="BMPG01000001">
    <property type="protein sequence ID" value="GGL51046.1"/>
    <property type="molecule type" value="Genomic_DNA"/>
</dbReference>
<evidence type="ECO:0000313" key="2">
    <source>
        <dbReference type="EMBL" id="GGL51046.1"/>
    </source>
</evidence>
<evidence type="ECO:0008006" key="4">
    <source>
        <dbReference type="Google" id="ProtNLM"/>
    </source>
</evidence>
<name>A0A830F8Q7_9EURY</name>
<keyword evidence="3" id="KW-1185">Reference proteome</keyword>
<keyword evidence="1" id="KW-0175">Coiled coil</keyword>
<accession>A0A830F8Q7</accession>
<organism evidence="2 3">
    <name type="scientific">Halocalculus aciditolerans</name>
    <dbReference type="NCBI Taxonomy" id="1383812"/>
    <lineage>
        <taxon>Archaea</taxon>
        <taxon>Methanobacteriati</taxon>
        <taxon>Methanobacteriota</taxon>
        <taxon>Stenosarchaea group</taxon>
        <taxon>Halobacteria</taxon>
        <taxon>Halobacteriales</taxon>
        <taxon>Halobacteriaceae</taxon>
        <taxon>Halocalculus</taxon>
    </lineage>
</organism>
<dbReference type="OrthoDB" id="178000at2157"/>
<evidence type="ECO:0000256" key="1">
    <source>
        <dbReference type="SAM" id="Coils"/>
    </source>
</evidence>
<reference evidence="2" key="1">
    <citation type="journal article" date="2014" name="Int. J. Syst. Evol. Microbiol.">
        <title>Complete genome sequence of Corynebacterium casei LMG S-19264T (=DSM 44701T), isolated from a smear-ripened cheese.</title>
        <authorList>
            <consortium name="US DOE Joint Genome Institute (JGI-PGF)"/>
            <person name="Walter F."/>
            <person name="Albersmeier A."/>
            <person name="Kalinowski J."/>
            <person name="Ruckert C."/>
        </authorList>
    </citation>
    <scope>NUCLEOTIDE SEQUENCE</scope>
    <source>
        <strain evidence="2">JCM 19596</strain>
    </source>
</reference>
<comment type="caution">
    <text evidence="2">The sequence shown here is derived from an EMBL/GenBank/DDBJ whole genome shotgun (WGS) entry which is preliminary data.</text>
</comment>
<dbReference type="AlphaFoldDB" id="A0A830F8Q7"/>
<sequence length="270" mass="29444">MGDGDADSVTLSGDAAGWVRSRARERGVPPDEYAQRLVAAFRTVETAERVDLATTEDVADVERRLEALDRDLDEKIDDVRSRVVQVKREADGKADADHDHPELADDVEDALDAAREAERMAEDAAATAVDVEDRLDAGFENYEDILETLRDRTNGLSRKVGTLARVLVDVRDSLKPLVEAANRRNAVEKLKRSANREGIRSARCEECDATVDVALLTRPACPFCEATVTDVEPKSGFFGSPTLATGTRPALEAPQVIDDPAGELEDIADE</sequence>
<reference evidence="2" key="2">
    <citation type="submission" date="2020-09" db="EMBL/GenBank/DDBJ databases">
        <authorList>
            <person name="Sun Q."/>
            <person name="Ohkuma M."/>
        </authorList>
    </citation>
    <scope>NUCLEOTIDE SEQUENCE</scope>
    <source>
        <strain evidence="2">JCM 19596</strain>
    </source>
</reference>
<gene>
    <name evidence="2" type="ORF">GCM10009039_06640</name>
</gene>
<evidence type="ECO:0000313" key="3">
    <source>
        <dbReference type="Proteomes" id="UP000607197"/>
    </source>
</evidence>
<dbReference type="Proteomes" id="UP000607197">
    <property type="component" value="Unassembled WGS sequence"/>
</dbReference>